<evidence type="ECO:0000313" key="2">
    <source>
        <dbReference type="EMBL" id="ARE21089.2"/>
    </source>
</evidence>
<dbReference type="InterPro" id="IPR006542">
    <property type="entry name" value="DUF1093"/>
</dbReference>
<dbReference type="Gene3D" id="2.40.50.480">
    <property type="match status" value="1"/>
</dbReference>
<proteinExistence type="predicted"/>
<keyword evidence="1" id="KW-0472">Membrane</keyword>
<accession>A0A1V0P2Q9</accession>
<feature type="transmembrane region" description="Helical" evidence="1">
    <location>
        <begin position="12"/>
        <end position="32"/>
    </location>
</feature>
<keyword evidence="1" id="KW-1133">Transmembrane helix</keyword>
<reference evidence="2" key="1">
    <citation type="journal article" date="2017" name="BMC Genomics">
        <title>Comparative and functional genomics of the Lactococcus lactis taxon; insights into evolution and niche adaptation.</title>
        <authorList>
            <person name="Kelleher P."/>
            <person name="Bottacini F."/>
            <person name="Mahony J."/>
            <person name="Kilcawley K.N."/>
            <person name="van Sinderen D."/>
        </authorList>
    </citation>
    <scope>NUCLEOTIDE SEQUENCE [LARGE SCALE GENOMIC DNA]</scope>
    <source>
        <strain evidence="2">UC06</strain>
    </source>
</reference>
<organism evidence="2">
    <name type="scientific">Lactococcus lactis subsp. lactis</name>
    <name type="common">Streptococcus lactis</name>
    <dbReference type="NCBI Taxonomy" id="1360"/>
    <lineage>
        <taxon>Bacteria</taxon>
        <taxon>Bacillati</taxon>
        <taxon>Bacillota</taxon>
        <taxon>Bacilli</taxon>
        <taxon>Lactobacillales</taxon>
        <taxon>Streptococcaceae</taxon>
        <taxon>Lactococcus</taxon>
    </lineage>
</organism>
<dbReference type="EMBL" id="CP015902">
    <property type="protein sequence ID" value="ARE21089.2"/>
    <property type="molecule type" value="Genomic_DNA"/>
</dbReference>
<gene>
    <name evidence="2" type="ORF">LLUC06_1545</name>
</gene>
<dbReference type="PANTHER" id="PTHR36433:SF2">
    <property type="entry name" value="YXEA FAMILY PROTEIN"/>
    <property type="match status" value="1"/>
</dbReference>
<dbReference type="PANTHER" id="PTHR36433">
    <property type="entry name" value="HYPOTHETICAL CYTOSOLIC PROTEIN"/>
    <property type="match status" value="1"/>
</dbReference>
<sequence>MFNRKGIEFYEKILIGLVALVFIIGGSAFAWYKINYGGTNYYVQIHNDGKKLEEKTQSGSVWHGYGYKEKAYNNAGQEKTLDFTATHNLRHEAYLKLTYNKQKGVTNWEEVKKTAIPKKALDKL</sequence>
<dbReference type="InterPro" id="IPR036166">
    <property type="entry name" value="YxeA-like_sf"/>
</dbReference>
<dbReference type="Proteomes" id="UP000192095">
    <property type="component" value="Chromosome"/>
</dbReference>
<dbReference type="SUPFAM" id="SSF159121">
    <property type="entry name" value="BC4932-like"/>
    <property type="match status" value="1"/>
</dbReference>
<dbReference type="NCBIfam" id="TIGR01655">
    <property type="entry name" value="yxeA_fam"/>
    <property type="match status" value="1"/>
</dbReference>
<dbReference type="AlphaFoldDB" id="A0A1V0P2Q9"/>
<keyword evidence="1" id="KW-0812">Transmembrane</keyword>
<dbReference type="RefSeq" id="WP_237025653.1">
    <property type="nucleotide sequence ID" value="NZ_CP015902.2"/>
</dbReference>
<dbReference type="Pfam" id="PF06486">
    <property type="entry name" value="DUF1093"/>
    <property type="match status" value="1"/>
</dbReference>
<evidence type="ECO:0000256" key="1">
    <source>
        <dbReference type="SAM" id="Phobius"/>
    </source>
</evidence>
<protein>
    <submittedName>
        <fullName evidence="2">YxeA family protein</fullName>
    </submittedName>
</protein>
<reference evidence="2" key="2">
    <citation type="submission" date="2023-07" db="EMBL/GenBank/DDBJ databases">
        <authorList>
            <person name="McDonnell B."/>
        </authorList>
    </citation>
    <scope>NUCLEOTIDE SEQUENCE</scope>
    <source>
        <strain evidence="2">UC06</strain>
    </source>
</reference>
<name>A0A1V0P2Q9_LACLL</name>